<dbReference type="NCBIfam" id="NF045471">
    <property type="entry name" value="Opp3B"/>
    <property type="match status" value="1"/>
</dbReference>
<feature type="transmembrane region" description="Helical" evidence="7">
    <location>
        <begin position="103"/>
        <end position="124"/>
    </location>
</feature>
<dbReference type="InterPro" id="IPR035906">
    <property type="entry name" value="MetI-like_sf"/>
</dbReference>
<dbReference type="EMBL" id="AZGA01000005">
    <property type="protein sequence ID" value="KRM36333.1"/>
    <property type="molecule type" value="Genomic_DNA"/>
</dbReference>
<evidence type="ECO:0000256" key="1">
    <source>
        <dbReference type="ARBA" id="ARBA00004651"/>
    </source>
</evidence>
<feature type="transmembrane region" description="Helical" evidence="7">
    <location>
        <begin position="12"/>
        <end position="30"/>
    </location>
</feature>
<dbReference type="Proteomes" id="UP000051236">
    <property type="component" value="Unassembled WGS sequence"/>
</dbReference>
<feature type="transmembrane region" description="Helical" evidence="7">
    <location>
        <begin position="163"/>
        <end position="188"/>
    </location>
</feature>
<dbReference type="Pfam" id="PF00528">
    <property type="entry name" value="BPD_transp_1"/>
    <property type="match status" value="1"/>
</dbReference>
<keyword evidence="4 7" id="KW-0812">Transmembrane</keyword>
<evidence type="ECO:0000313" key="9">
    <source>
        <dbReference type="EMBL" id="KRM36333.1"/>
    </source>
</evidence>
<dbReference type="STRING" id="1423734.FC83_GL003089"/>
<dbReference type="CDD" id="cd06261">
    <property type="entry name" value="TM_PBP2"/>
    <property type="match status" value="1"/>
</dbReference>
<gene>
    <name evidence="9" type="ORF">FC83_GL003089</name>
</gene>
<dbReference type="Gene3D" id="1.10.3720.10">
    <property type="entry name" value="MetI-like"/>
    <property type="match status" value="1"/>
</dbReference>
<keyword evidence="5 7" id="KW-1133">Transmembrane helix</keyword>
<organism evidence="9 10">
    <name type="scientific">Agrilactobacillus composti DSM 18527 = JCM 14202</name>
    <dbReference type="NCBI Taxonomy" id="1423734"/>
    <lineage>
        <taxon>Bacteria</taxon>
        <taxon>Bacillati</taxon>
        <taxon>Bacillota</taxon>
        <taxon>Bacilli</taxon>
        <taxon>Lactobacillales</taxon>
        <taxon>Lactobacillaceae</taxon>
        <taxon>Agrilactobacillus</taxon>
    </lineage>
</organism>
<dbReference type="Pfam" id="PF19300">
    <property type="entry name" value="BPD_transp_1_N"/>
    <property type="match status" value="1"/>
</dbReference>
<comment type="subcellular location">
    <subcellularLocation>
        <location evidence="1 7">Cell membrane</location>
        <topology evidence="1 7">Multi-pass membrane protein</topology>
    </subcellularLocation>
</comment>
<keyword evidence="10" id="KW-1185">Reference proteome</keyword>
<evidence type="ECO:0000259" key="8">
    <source>
        <dbReference type="PROSITE" id="PS50928"/>
    </source>
</evidence>
<dbReference type="PROSITE" id="PS50928">
    <property type="entry name" value="ABC_TM1"/>
    <property type="match status" value="1"/>
</dbReference>
<feature type="transmembrane region" description="Helical" evidence="7">
    <location>
        <begin position="230"/>
        <end position="255"/>
    </location>
</feature>
<evidence type="ECO:0000256" key="6">
    <source>
        <dbReference type="ARBA" id="ARBA00023136"/>
    </source>
</evidence>
<evidence type="ECO:0000256" key="4">
    <source>
        <dbReference type="ARBA" id="ARBA00022692"/>
    </source>
</evidence>
<comment type="similarity">
    <text evidence="7">Belongs to the binding-protein-dependent transport system permease family.</text>
</comment>
<protein>
    <submittedName>
        <fullName evidence="9">Binding--dependent transport system inner membrane component family protein</fullName>
    </submittedName>
</protein>
<dbReference type="PANTHER" id="PTHR43163:SF6">
    <property type="entry name" value="DIPEPTIDE TRANSPORT SYSTEM PERMEASE PROTEIN DPPB-RELATED"/>
    <property type="match status" value="1"/>
</dbReference>
<evidence type="ECO:0000313" key="10">
    <source>
        <dbReference type="Proteomes" id="UP000051236"/>
    </source>
</evidence>
<keyword evidence="2 7" id="KW-0813">Transport</keyword>
<name>A0A0R1Y2V9_9LACO</name>
<feature type="transmembrane region" description="Helical" evidence="7">
    <location>
        <begin position="136"/>
        <end position="157"/>
    </location>
</feature>
<comment type="caution">
    <text evidence="9">The sequence shown here is derived from an EMBL/GenBank/DDBJ whole genome shotgun (WGS) entry which is preliminary data.</text>
</comment>
<dbReference type="AlphaFoldDB" id="A0A0R1Y2V9"/>
<dbReference type="InterPro" id="IPR045621">
    <property type="entry name" value="BPD_transp_1_N"/>
</dbReference>
<dbReference type="PANTHER" id="PTHR43163">
    <property type="entry name" value="DIPEPTIDE TRANSPORT SYSTEM PERMEASE PROTEIN DPPB-RELATED"/>
    <property type="match status" value="1"/>
</dbReference>
<feature type="domain" description="ABC transmembrane type-1" evidence="8">
    <location>
        <begin position="97"/>
        <end position="298"/>
    </location>
</feature>
<feature type="transmembrane region" description="Helical" evidence="7">
    <location>
        <begin position="275"/>
        <end position="298"/>
    </location>
</feature>
<evidence type="ECO:0000256" key="2">
    <source>
        <dbReference type="ARBA" id="ARBA00022448"/>
    </source>
</evidence>
<dbReference type="GO" id="GO:0005886">
    <property type="term" value="C:plasma membrane"/>
    <property type="evidence" value="ECO:0007669"/>
    <property type="project" value="UniProtKB-SubCell"/>
</dbReference>
<dbReference type="GO" id="GO:0055085">
    <property type="term" value="P:transmembrane transport"/>
    <property type="evidence" value="ECO:0007669"/>
    <property type="project" value="InterPro"/>
</dbReference>
<dbReference type="InterPro" id="IPR000515">
    <property type="entry name" value="MetI-like"/>
</dbReference>
<dbReference type="SUPFAM" id="SSF161098">
    <property type="entry name" value="MetI-like"/>
    <property type="match status" value="1"/>
</dbReference>
<keyword evidence="6 7" id="KW-0472">Membrane</keyword>
<evidence type="ECO:0000256" key="3">
    <source>
        <dbReference type="ARBA" id="ARBA00022475"/>
    </source>
</evidence>
<accession>A0A0R1Y2V9</accession>
<dbReference type="PATRIC" id="fig|1423734.3.peg.3138"/>
<evidence type="ECO:0000256" key="7">
    <source>
        <dbReference type="RuleBase" id="RU363032"/>
    </source>
</evidence>
<reference evidence="9 10" key="1">
    <citation type="journal article" date="2015" name="Genome Announc.">
        <title>Expanding the biotechnology potential of lactobacilli through comparative genomics of 213 strains and associated genera.</title>
        <authorList>
            <person name="Sun Z."/>
            <person name="Harris H.M."/>
            <person name="McCann A."/>
            <person name="Guo C."/>
            <person name="Argimon S."/>
            <person name="Zhang W."/>
            <person name="Yang X."/>
            <person name="Jeffery I.B."/>
            <person name="Cooney J.C."/>
            <person name="Kagawa T.F."/>
            <person name="Liu W."/>
            <person name="Song Y."/>
            <person name="Salvetti E."/>
            <person name="Wrobel A."/>
            <person name="Rasinkangas P."/>
            <person name="Parkhill J."/>
            <person name="Rea M.C."/>
            <person name="O'Sullivan O."/>
            <person name="Ritari J."/>
            <person name="Douillard F.P."/>
            <person name="Paul Ross R."/>
            <person name="Yang R."/>
            <person name="Briner A.E."/>
            <person name="Felis G.E."/>
            <person name="de Vos W.M."/>
            <person name="Barrangou R."/>
            <person name="Klaenhammer T.R."/>
            <person name="Caufield P.W."/>
            <person name="Cui Y."/>
            <person name="Zhang H."/>
            <person name="O'Toole P.W."/>
        </authorList>
    </citation>
    <scope>NUCLEOTIDE SEQUENCE [LARGE SCALE GENOMIC DNA]</scope>
    <source>
        <strain evidence="9 10">DSM 18527</strain>
    </source>
</reference>
<sequence>MFKLTKYILKRIAWIFITLWIVATITFFLMKLLPGTPYTNQAKLSADQIRIMNEQYGLNKPLFTQYWVYIVGLLHGDLGTSFQFNNQPVTYLISNRIGPSMQIGAQAMIIGTLLGILLGAIAAVKQRTWVDSVATFFAIVGRSIPNFVFAVILQFFLAFKLKIFPIALWDGFSSSILPSIALAMAPLADTARFMRTEMVDVLSSDYIELARSKGLSSWQTVAKHALRNSLIPVVTIIGPMAVALMTGSMVIENIFSIPGIGEQFVKSILTNDYPTIMGLTILYSAALLVIYLVVDILYGIIDPRIRLSTTGGKE</sequence>
<evidence type="ECO:0000256" key="5">
    <source>
        <dbReference type="ARBA" id="ARBA00022989"/>
    </source>
</evidence>
<dbReference type="eggNOG" id="COG0601">
    <property type="taxonomic scope" value="Bacteria"/>
</dbReference>
<proteinExistence type="inferred from homology"/>
<keyword evidence="3" id="KW-1003">Cell membrane</keyword>